<feature type="transmembrane region" description="Helical" evidence="14">
    <location>
        <begin position="732"/>
        <end position="748"/>
    </location>
</feature>
<proteinExistence type="inferred from homology"/>
<keyword evidence="6" id="KW-0808">Transferase</keyword>
<dbReference type="PANTHER" id="PTHR12741:SF48">
    <property type="entry name" value="1,3-BETA-GLUCAN SYNTHASE COMPONENT FKS1-RELATED"/>
    <property type="match status" value="1"/>
</dbReference>
<evidence type="ECO:0000256" key="2">
    <source>
        <dbReference type="ARBA" id="ARBA00009040"/>
    </source>
</evidence>
<evidence type="ECO:0000256" key="6">
    <source>
        <dbReference type="ARBA" id="ARBA00022679"/>
    </source>
</evidence>
<evidence type="ECO:0000256" key="10">
    <source>
        <dbReference type="ARBA" id="ARBA00023136"/>
    </source>
</evidence>
<dbReference type="RefSeq" id="XP_016491192.1">
    <property type="nucleotide sequence ID" value="XM_016635706.1"/>
</dbReference>
<dbReference type="InterPro" id="IPR003440">
    <property type="entry name" value="Glyco_trans_48_dom"/>
</dbReference>
<dbReference type="OMA" id="EVETHNP"/>
<dbReference type="InterPro" id="IPR039431">
    <property type="entry name" value="Vta1/CALS_N"/>
</dbReference>
<dbReference type="FunFam" id="1.25.40.270:FF:000002">
    <property type="entry name" value="callose synthase 3"/>
    <property type="match status" value="1"/>
</dbReference>
<name>A0A1S4BQM4_TOBAC</name>
<organism evidence="16">
    <name type="scientific">Nicotiana tabacum</name>
    <name type="common">Common tobacco</name>
    <dbReference type="NCBI Taxonomy" id="4097"/>
    <lineage>
        <taxon>Eukaryota</taxon>
        <taxon>Viridiplantae</taxon>
        <taxon>Streptophyta</taxon>
        <taxon>Embryophyta</taxon>
        <taxon>Tracheophyta</taxon>
        <taxon>Spermatophyta</taxon>
        <taxon>Magnoliopsida</taxon>
        <taxon>eudicotyledons</taxon>
        <taxon>Gunneridae</taxon>
        <taxon>Pentapetalae</taxon>
        <taxon>asterids</taxon>
        <taxon>lamiids</taxon>
        <taxon>Solanales</taxon>
        <taxon>Solanaceae</taxon>
        <taxon>Nicotianoideae</taxon>
        <taxon>Nicotianeae</taxon>
        <taxon>Nicotiana</taxon>
    </lineage>
</organism>
<dbReference type="GO" id="GO:0003843">
    <property type="term" value="F:1,3-beta-D-glucan synthase activity"/>
    <property type="evidence" value="ECO:0007669"/>
    <property type="project" value="UniProtKB-EC"/>
</dbReference>
<keyword evidence="5" id="KW-0328">Glycosyltransferase</keyword>
<dbReference type="Gene3D" id="1.25.40.270">
    <property type="entry name" value="Vacuolar protein sorting-associated protein vta1"/>
    <property type="match status" value="1"/>
</dbReference>
<evidence type="ECO:0000256" key="11">
    <source>
        <dbReference type="ARBA" id="ARBA00023316"/>
    </source>
</evidence>
<evidence type="ECO:0000256" key="8">
    <source>
        <dbReference type="ARBA" id="ARBA00022960"/>
    </source>
</evidence>
<dbReference type="Pfam" id="PF04652">
    <property type="entry name" value="Vta1"/>
    <property type="match status" value="1"/>
</dbReference>
<protein>
    <recommendedName>
        <fullName evidence="12">1,3-beta-glucan synthase</fullName>
        <ecNumber evidence="3">2.4.1.34</ecNumber>
    </recommendedName>
    <alternativeName>
        <fullName evidence="12">1,3-beta-glucan synthase</fullName>
    </alternativeName>
</protein>
<comment type="similarity">
    <text evidence="2">Belongs to the glycosyltransferase 48 family.</text>
</comment>
<dbReference type="PaxDb" id="4097-A0A1S4BQM4"/>
<dbReference type="InterPro" id="IPR026899">
    <property type="entry name" value="FKS1-like_dom1"/>
</dbReference>
<dbReference type="STRING" id="4097.A0A1S4BQM4"/>
<accession>A0A1S4BQM4</accession>
<dbReference type="SMART" id="SM01205">
    <property type="entry name" value="FKS1_dom1"/>
    <property type="match status" value="1"/>
</dbReference>
<dbReference type="OrthoDB" id="1880850at2759"/>
<dbReference type="EC" id="2.4.1.34" evidence="3"/>
<evidence type="ECO:0000256" key="9">
    <source>
        <dbReference type="ARBA" id="ARBA00022989"/>
    </source>
</evidence>
<evidence type="ECO:0000256" key="4">
    <source>
        <dbReference type="ARBA" id="ARBA00022475"/>
    </source>
</evidence>
<dbReference type="PANTHER" id="PTHR12741">
    <property type="entry name" value="LYST-INTERACTING PROTEIN LIP5 DOPAMINE RESPONSIVE PROTEIN DRG-1"/>
    <property type="match status" value="1"/>
</dbReference>
<dbReference type="GO" id="GO:0008360">
    <property type="term" value="P:regulation of cell shape"/>
    <property type="evidence" value="ECO:0007669"/>
    <property type="project" value="UniProtKB-KW"/>
</dbReference>
<dbReference type="GO" id="GO:0006075">
    <property type="term" value="P:(1-&gt;3)-beta-D-glucan biosynthetic process"/>
    <property type="evidence" value="ECO:0007669"/>
    <property type="project" value="InterPro"/>
</dbReference>
<keyword evidence="11" id="KW-0961">Cell wall biogenesis/degradation</keyword>
<feature type="transmembrane region" description="Helical" evidence="14">
    <location>
        <begin position="598"/>
        <end position="622"/>
    </location>
</feature>
<keyword evidence="9 14" id="KW-1133">Transmembrane helix</keyword>
<evidence type="ECO:0000256" key="1">
    <source>
        <dbReference type="ARBA" id="ARBA00004651"/>
    </source>
</evidence>
<evidence type="ECO:0000256" key="14">
    <source>
        <dbReference type="SAM" id="Phobius"/>
    </source>
</evidence>
<evidence type="ECO:0000256" key="13">
    <source>
        <dbReference type="ARBA" id="ARBA00047777"/>
    </source>
</evidence>
<feature type="transmembrane region" description="Helical" evidence="14">
    <location>
        <begin position="708"/>
        <end position="727"/>
    </location>
</feature>
<feature type="transmembrane region" description="Helical" evidence="14">
    <location>
        <begin position="553"/>
        <end position="573"/>
    </location>
</feature>
<dbReference type="Pfam" id="PF25968">
    <property type="entry name" value="CALS1"/>
    <property type="match status" value="1"/>
</dbReference>
<dbReference type="InterPro" id="IPR058851">
    <property type="entry name" value="CALS1_helical"/>
</dbReference>
<dbReference type="InterPro" id="IPR023175">
    <property type="entry name" value="Vta1/CALS_N_sf"/>
</dbReference>
<evidence type="ECO:0000259" key="15">
    <source>
        <dbReference type="SMART" id="SM01205"/>
    </source>
</evidence>
<sequence length="1310" mass="152108">MASRGGPEPSLQRRITRTQTMGNIGESMIDSEVVPSSLAEIAPILRVANEVEPSNPRVAYLCRFYAFEKAHRLDPTSSGRGVRQFKTSLLQRLERENDPTLIGRVKKSDAREMQSFYQHYYKKYIQALQNAAEKADRAQLTKAYQTANVLFEVLKAVNQTQAVEVDREILEAHDKVAEKTQILVPYNILPLDPDSVNQAIMRFPEIQAAVYALRNTRGLPWPKDYKKKKDEDILDWLQAMFGFQKDNVANQREHLILLLANVHIRQYPKPDQQPKLDERALNEVMKKLFKNYKKWCKYLDRKSSLWLPTIQQEVQQRKLLYMGLYLLIWGEAANLRFMPECLCYTYHHMAFELYGMLAGNVSPMTGENVKPAYGGEEEAFLRKVVTPIYEVIAREAARSRRGKAKHSQWRNYDDLNEYFWSVDCFRLGWPMRADADFFCLPVEELRAERNGENKPSRDRWVGKVNFVEIRSYLHIFRSFDRMWSFFILCLQAMIIIAWNGSGELSMVFTSDVFKKVLSVFITAAVLKLGQAALDVVLNWKARHSMSFYVKLRYILKVISAAAWVVILPVTYAYTWENPPSFAQTIKNWFGNNSNSPSLFILAVVIYLSPNMLAALLFLFPFVRRFLERSHYKIVMLMMWWSQPRLYVGRGMHESTFSLFKYTMFWVLLIATKLAFSFYVEIKPLVDPTKKIMNVHITTYQWHEFFPHASSNIGVVIALWAPVILVYFMDAQIWYAIFSTLFGGIYGAFRRLGEIRTLGMLRSRFQSLPSAFNACLIPEEKGDQPKKKGLKATFSRKFNRVPSNKEKEAARFAQLWNKIITSFREEDLISNREMDLLLVPYWADRELDLVQWPPFLLASKIPIAVDMAKDSNGKDRELKKRIEADPYMSSAVCECYASFRNVIKVLVSGHREKEVIEYIFSEVDKHIEAGDLTSELKMSALPSLYELFVKLIKYLLDNRQEDRDQVVLLFQDMLEVVTRDIMMEDHVSSLVDSIHGVSGYEGTVPLDQQYQLFASAGAIKFPTPESEAWKEKIKRLYLLLTVKESAMDVPSNLEARRRISFFSNSLFMEMPTAPKVRNMLSFSVLTPYYTEEVLFSSDDLDKENEDGVSILFYLQKIYPDEWLNFIQRVDCTSEDDLRFKWSPDLEEKLRHWASYRGQTLTRTVRGMMYYRRALELQSFLDMAQDDDLLEGYKAIELNEDQMKGERSLWAQCQAVADMKFTYVVSCQLYGIQKRSGDQRAQDILRLMTTYPSMRVAYIDEIEEPSKDRSKKVNPKVYYSTLAKAAISNSSEPGQNLDQDIYRIKLPGPAIL</sequence>
<dbReference type="SMR" id="A0A1S4BQM4"/>
<dbReference type="GO" id="GO:0005886">
    <property type="term" value="C:plasma membrane"/>
    <property type="evidence" value="ECO:0000318"/>
    <property type="project" value="GO_Central"/>
</dbReference>
<feature type="non-terminal residue" evidence="16">
    <location>
        <position position="1310"/>
    </location>
</feature>
<dbReference type="GO" id="GO:0000148">
    <property type="term" value="C:1,3-beta-D-glucan synthase complex"/>
    <property type="evidence" value="ECO:0007669"/>
    <property type="project" value="InterPro"/>
</dbReference>
<reference evidence="16" key="1">
    <citation type="submission" date="2025-08" db="UniProtKB">
        <authorList>
            <consortium name="RefSeq"/>
        </authorList>
    </citation>
    <scope>IDENTIFICATION</scope>
</reference>
<comment type="subcellular location">
    <subcellularLocation>
        <location evidence="1">Cell membrane</location>
        <topology evidence="1">Multi-pass membrane protein</topology>
    </subcellularLocation>
</comment>
<evidence type="ECO:0000256" key="12">
    <source>
        <dbReference type="ARBA" id="ARBA00032165"/>
    </source>
</evidence>
<evidence type="ECO:0000256" key="5">
    <source>
        <dbReference type="ARBA" id="ARBA00022676"/>
    </source>
</evidence>
<comment type="catalytic activity">
    <reaction evidence="13">
        <text>[(1-&gt;3)-beta-D-glucosyl](n) + UDP-alpha-D-glucose = [(1-&gt;3)-beta-D-glucosyl](n+1) + UDP + H(+)</text>
        <dbReference type="Rhea" id="RHEA:21476"/>
        <dbReference type="Rhea" id="RHEA-COMP:11146"/>
        <dbReference type="Rhea" id="RHEA-COMP:14303"/>
        <dbReference type="ChEBI" id="CHEBI:15378"/>
        <dbReference type="ChEBI" id="CHEBI:37671"/>
        <dbReference type="ChEBI" id="CHEBI:58223"/>
        <dbReference type="ChEBI" id="CHEBI:58885"/>
        <dbReference type="EC" id="2.4.1.34"/>
    </reaction>
</comment>
<evidence type="ECO:0000256" key="7">
    <source>
        <dbReference type="ARBA" id="ARBA00022692"/>
    </source>
</evidence>
<keyword evidence="10 14" id="KW-0472">Membrane</keyword>
<feature type="transmembrane region" description="Helical" evidence="14">
    <location>
        <begin position="658"/>
        <end position="679"/>
    </location>
</feature>
<keyword evidence="7 14" id="KW-0812">Transmembrane</keyword>
<feature type="transmembrane region" description="Helical" evidence="14">
    <location>
        <begin position="482"/>
        <end position="499"/>
    </location>
</feature>
<feature type="domain" description="1,3-beta-glucan synthase component FKS1-like" evidence="15">
    <location>
        <begin position="316"/>
        <end position="432"/>
    </location>
</feature>
<keyword evidence="8" id="KW-0133">Cell shape</keyword>
<dbReference type="GO" id="GO:0046527">
    <property type="term" value="F:glucosyltransferase activity"/>
    <property type="evidence" value="ECO:0000318"/>
    <property type="project" value="GO_Central"/>
</dbReference>
<evidence type="ECO:0000313" key="16">
    <source>
        <dbReference type="RefSeq" id="XP_016491192.1"/>
    </source>
</evidence>
<evidence type="ECO:0000256" key="3">
    <source>
        <dbReference type="ARBA" id="ARBA00012589"/>
    </source>
</evidence>
<dbReference type="GO" id="GO:0071555">
    <property type="term" value="P:cell wall organization"/>
    <property type="evidence" value="ECO:0007669"/>
    <property type="project" value="UniProtKB-KW"/>
</dbReference>
<gene>
    <name evidence="16" type="primary">LOC107810880</name>
</gene>
<dbReference type="Pfam" id="PF02364">
    <property type="entry name" value="Glucan_synthase"/>
    <property type="match status" value="1"/>
</dbReference>
<dbReference type="KEGG" id="nta:107810880"/>
<keyword evidence="4" id="KW-1003">Cell membrane</keyword>
<dbReference type="Pfam" id="PF14288">
    <property type="entry name" value="FKS1_dom1"/>
    <property type="match status" value="1"/>
</dbReference>